<dbReference type="InterPro" id="IPR002740">
    <property type="entry name" value="EVE_domain"/>
</dbReference>
<keyword evidence="4" id="KW-1185">Reference proteome</keyword>
<dbReference type="SUPFAM" id="SSF88697">
    <property type="entry name" value="PUA domain-like"/>
    <property type="match status" value="1"/>
</dbReference>
<dbReference type="RefSeq" id="WP_331255724.1">
    <property type="nucleotide sequence ID" value="NZ_CP133270.1"/>
</dbReference>
<protein>
    <recommendedName>
        <fullName evidence="1">UPF0310 protein Bealeia1_01098</fullName>
    </recommendedName>
</protein>
<sequence>MTQNWIGVACRDHVRRGIEAGIMQLCHGREAPLNRIQVCDRIAYYSPTITFGGTDKLQAFTALGVVKDGAPYQLEMTPGFTPFRRDVEWIQVAHESAIHPLLMHLELTSGKINWGYPFRLGIVKISDHDMDLITNAMGVTLNPNKFPQSQKA</sequence>
<evidence type="ECO:0000256" key="1">
    <source>
        <dbReference type="HAMAP-Rule" id="MF_00771"/>
    </source>
</evidence>
<organism evidence="3 4">
    <name type="scientific">Candidatus Bealeia paramacronuclearis</name>
    <dbReference type="NCBI Taxonomy" id="1921001"/>
    <lineage>
        <taxon>Bacteria</taxon>
        <taxon>Pseudomonadati</taxon>
        <taxon>Pseudomonadota</taxon>
        <taxon>Alphaproteobacteria</taxon>
        <taxon>Holosporales</taxon>
        <taxon>Holosporaceae</taxon>
        <taxon>Candidatus Bealeia</taxon>
    </lineage>
</organism>
<dbReference type="CDD" id="cd21132">
    <property type="entry name" value="EVE-like"/>
    <property type="match status" value="1"/>
</dbReference>
<comment type="similarity">
    <text evidence="1">Belongs to the UPF0310 family.</text>
</comment>
<dbReference type="Pfam" id="PF01878">
    <property type="entry name" value="EVE"/>
    <property type="match status" value="1"/>
</dbReference>
<dbReference type="Proteomes" id="UP001330434">
    <property type="component" value="Chromosome"/>
</dbReference>
<dbReference type="InterPro" id="IPR015947">
    <property type="entry name" value="PUA-like_sf"/>
</dbReference>
<evidence type="ECO:0000259" key="2">
    <source>
        <dbReference type="Pfam" id="PF01878"/>
    </source>
</evidence>
<gene>
    <name evidence="3" type="ORF">Bealeia1_01098</name>
</gene>
<evidence type="ECO:0000313" key="4">
    <source>
        <dbReference type="Proteomes" id="UP001330434"/>
    </source>
</evidence>
<feature type="domain" description="EVE" evidence="2">
    <location>
        <begin position="4"/>
        <end position="135"/>
    </location>
</feature>
<evidence type="ECO:0000313" key="3">
    <source>
        <dbReference type="EMBL" id="WVX66909.1"/>
    </source>
</evidence>
<name>A0ABZ2C372_9PROT</name>
<dbReference type="Gene3D" id="3.10.590.10">
    <property type="entry name" value="ph1033 like domains"/>
    <property type="match status" value="1"/>
</dbReference>
<dbReference type="InterPro" id="IPR022996">
    <property type="entry name" value="UPF0310"/>
</dbReference>
<proteinExistence type="inferred from homology"/>
<dbReference type="NCBIfam" id="NF002616">
    <property type="entry name" value="PRK02268.1-2"/>
    <property type="match status" value="1"/>
</dbReference>
<dbReference type="EMBL" id="CP133270">
    <property type="protein sequence ID" value="WVX66909.1"/>
    <property type="molecule type" value="Genomic_DNA"/>
</dbReference>
<reference evidence="3 4" key="1">
    <citation type="journal article" date="2024" name="Environ. Microbiol.">
        <title>Novel evolutionary insights on the interactions of the Holosporales (Alphaproteobacteria) with eukaryotic hosts from comparative genomics.</title>
        <authorList>
            <person name="Giovannini M."/>
            <person name="Petroni G."/>
            <person name="Castelli M."/>
        </authorList>
    </citation>
    <scope>NUCLEOTIDE SEQUENCE [LARGE SCALE GENOMIC DNA]</scope>
    <source>
        <strain evidence="3 4">US_Bl 15I1</strain>
    </source>
</reference>
<dbReference type="HAMAP" id="MF_00771">
    <property type="entry name" value="UPF0310"/>
    <property type="match status" value="1"/>
</dbReference>
<accession>A0ABZ2C372</accession>